<dbReference type="GO" id="GO:0005737">
    <property type="term" value="C:cytoplasm"/>
    <property type="evidence" value="ECO:0007669"/>
    <property type="project" value="UniProtKB-SubCell"/>
</dbReference>
<dbReference type="PROSITE" id="PS51898">
    <property type="entry name" value="TYR_RECOMBINASE"/>
    <property type="match status" value="1"/>
</dbReference>
<protein>
    <submittedName>
        <fullName evidence="13">Site-specific integrase</fullName>
    </submittedName>
</protein>
<dbReference type="GO" id="GO:0015074">
    <property type="term" value="P:DNA integration"/>
    <property type="evidence" value="ECO:0007669"/>
    <property type="project" value="UniProtKB-KW"/>
</dbReference>
<sequence length="387" mass="45188">MPAPRRLADTNLVGELHALPSSVGKVRINADSDVEAVTHWLAEYSESPQTLRAYRREAERLLLWLCAEGRMLNDVDRHCLSRFEDFLADPQPRTQWVGPTKPRHHPEWRPMRGPLSPASRRQSLIILQGMFSWLVEAGWVEYNPFRLMRDKSRRLNNQTLQVERYFEQPLWAWFWRWLHRPLPNAHPRAHFERARQQIIFAFAYLLAPRISEMAAAKMGDFYRREGRWWWHVVGKGDKLAHVPVPDDFFIYLTEWRKTLGLPPQPEHQEATPLLRALDGKRAIGDNQLYRLIRACFKDAAKALEDEEGSPAYIAALQSATPHWLRHTAITHQAQAGVSLRYLAESARHARLETTSRYLHTEAHQWHDEQQRHRLAALYPLASSPDKV</sequence>
<dbReference type="InterPro" id="IPR044068">
    <property type="entry name" value="CB"/>
</dbReference>
<dbReference type="Proteomes" id="UP000586119">
    <property type="component" value="Unassembled WGS sequence"/>
</dbReference>
<dbReference type="EMBL" id="JACCDF010000006">
    <property type="protein sequence ID" value="NYS60793.1"/>
    <property type="molecule type" value="Genomic_DNA"/>
</dbReference>
<keyword evidence="8" id="KW-0131">Cell cycle</keyword>
<evidence type="ECO:0000313" key="13">
    <source>
        <dbReference type="EMBL" id="NYS60793.1"/>
    </source>
</evidence>
<feature type="domain" description="Tyr recombinase" evidence="11">
    <location>
        <begin position="177"/>
        <end position="371"/>
    </location>
</feature>
<dbReference type="InterPro" id="IPR050090">
    <property type="entry name" value="Tyrosine_recombinase_XerCD"/>
</dbReference>
<evidence type="ECO:0000256" key="6">
    <source>
        <dbReference type="ARBA" id="ARBA00023125"/>
    </source>
</evidence>
<evidence type="ECO:0000259" key="12">
    <source>
        <dbReference type="PROSITE" id="PS51900"/>
    </source>
</evidence>
<evidence type="ECO:0000256" key="9">
    <source>
        <dbReference type="PROSITE-ProRule" id="PRU01248"/>
    </source>
</evidence>
<keyword evidence="3" id="KW-0132">Cell division</keyword>
<dbReference type="InterPro" id="IPR011010">
    <property type="entry name" value="DNA_brk_join_enz"/>
</dbReference>
<dbReference type="PANTHER" id="PTHR30349">
    <property type="entry name" value="PHAGE INTEGRASE-RELATED"/>
    <property type="match status" value="1"/>
</dbReference>
<evidence type="ECO:0000256" key="4">
    <source>
        <dbReference type="ARBA" id="ARBA00022829"/>
    </source>
</evidence>
<keyword evidence="4" id="KW-0159">Chromosome partition</keyword>
<dbReference type="InterPro" id="IPR013762">
    <property type="entry name" value="Integrase-like_cat_sf"/>
</dbReference>
<evidence type="ECO:0000256" key="1">
    <source>
        <dbReference type="ARBA" id="ARBA00004496"/>
    </source>
</evidence>
<dbReference type="GO" id="GO:0007059">
    <property type="term" value="P:chromosome segregation"/>
    <property type="evidence" value="ECO:0007669"/>
    <property type="project" value="UniProtKB-KW"/>
</dbReference>
<dbReference type="Pfam" id="PF00589">
    <property type="entry name" value="Phage_integrase"/>
    <property type="match status" value="1"/>
</dbReference>
<dbReference type="Gene3D" id="1.10.150.130">
    <property type="match status" value="1"/>
</dbReference>
<evidence type="ECO:0000259" key="11">
    <source>
        <dbReference type="PROSITE" id="PS51898"/>
    </source>
</evidence>
<dbReference type="GO" id="GO:0003677">
    <property type="term" value="F:DNA binding"/>
    <property type="evidence" value="ECO:0007669"/>
    <property type="project" value="UniProtKB-UniRule"/>
</dbReference>
<dbReference type="Gene3D" id="1.10.443.10">
    <property type="entry name" value="Intergrase catalytic core"/>
    <property type="match status" value="1"/>
</dbReference>
<evidence type="ECO:0000256" key="10">
    <source>
        <dbReference type="SAM" id="MobiDB-lite"/>
    </source>
</evidence>
<dbReference type="InterPro" id="IPR002104">
    <property type="entry name" value="Integrase_catalytic"/>
</dbReference>
<evidence type="ECO:0000256" key="5">
    <source>
        <dbReference type="ARBA" id="ARBA00022908"/>
    </source>
</evidence>
<comment type="caution">
    <text evidence="13">The sequence shown here is derived from an EMBL/GenBank/DDBJ whole genome shotgun (WGS) entry which is preliminary data.</text>
</comment>
<dbReference type="GO" id="GO:0006310">
    <property type="term" value="P:DNA recombination"/>
    <property type="evidence" value="ECO:0007669"/>
    <property type="project" value="UniProtKB-KW"/>
</dbReference>
<evidence type="ECO:0000256" key="3">
    <source>
        <dbReference type="ARBA" id="ARBA00022618"/>
    </source>
</evidence>
<dbReference type="GO" id="GO:0051301">
    <property type="term" value="P:cell division"/>
    <property type="evidence" value="ECO:0007669"/>
    <property type="project" value="UniProtKB-KW"/>
</dbReference>
<comment type="subcellular location">
    <subcellularLocation>
        <location evidence="1">Cytoplasm</location>
    </subcellularLocation>
</comment>
<proteinExistence type="predicted"/>
<dbReference type="PROSITE" id="PS51900">
    <property type="entry name" value="CB"/>
    <property type="match status" value="1"/>
</dbReference>
<keyword evidence="6 9" id="KW-0238">DNA-binding</keyword>
<keyword evidence="2" id="KW-0963">Cytoplasm</keyword>
<keyword evidence="5" id="KW-0229">DNA integration</keyword>
<keyword evidence="7" id="KW-0233">DNA recombination</keyword>
<gene>
    <name evidence="13" type="ORF">HZS81_08475</name>
</gene>
<accession>A0A7Z0LKX7</accession>
<feature type="region of interest" description="Disordered" evidence="10">
    <location>
        <begin position="94"/>
        <end position="115"/>
    </location>
</feature>
<evidence type="ECO:0000256" key="2">
    <source>
        <dbReference type="ARBA" id="ARBA00022490"/>
    </source>
</evidence>
<dbReference type="AlphaFoldDB" id="A0A7Z0LKX7"/>
<reference evidence="13 14" key="1">
    <citation type="journal article" date="2015" name="Int. J. Syst. Evol. Microbiol.">
        <title>Halomonas salicampi sp. nov., a halotolerant and alkalitolerant bacterium isolated from a saltern soil.</title>
        <authorList>
            <person name="Lee J.C."/>
            <person name="Kim Y.S."/>
            <person name="Yun B.S."/>
            <person name="Whang K.S."/>
        </authorList>
    </citation>
    <scope>NUCLEOTIDE SEQUENCE [LARGE SCALE GENOMIC DNA]</scope>
    <source>
        <strain evidence="13 14">BH103</strain>
    </source>
</reference>
<evidence type="ECO:0000313" key="14">
    <source>
        <dbReference type="Proteomes" id="UP000586119"/>
    </source>
</evidence>
<dbReference type="InterPro" id="IPR010998">
    <property type="entry name" value="Integrase_recombinase_N"/>
</dbReference>
<evidence type="ECO:0000256" key="7">
    <source>
        <dbReference type="ARBA" id="ARBA00023172"/>
    </source>
</evidence>
<organism evidence="13 14">
    <name type="scientific">Vreelandella salicampi</name>
    <dbReference type="NCBI Taxonomy" id="1449798"/>
    <lineage>
        <taxon>Bacteria</taxon>
        <taxon>Pseudomonadati</taxon>
        <taxon>Pseudomonadota</taxon>
        <taxon>Gammaproteobacteria</taxon>
        <taxon>Oceanospirillales</taxon>
        <taxon>Halomonadaceae</taxon>
        <taxon>Vreelandella</taxon>
    </lineage>
</organism>
<dbReference type="SUPFAM" id="SSF56349">
    <property type="entry name" value="DNA breaking-rejoining enzymes"/>
    <property type="match status" value="1"/>
</dbReference>
<name>A0A7Z0LKX7_9GAMM</name>
<evidence type="ECO:0000256" key="8">
    <source>
        <dbReference type="ARBA" id="ARBA00023306"/>
    </source>
</evidence>
<dbReference type="PANTHER" id="PTHR30349:SF77">
    <property type="entry name" value="TYROSINE RECOMBINASE XERC"/>
    <property type="match status" value="1"/>
</dbReference>
<keyword evidence="14" id="KW-1185">Reference proteome</keyword>
<dbReference type="CDD" id="cd00397">
    <property type="entry name" value="DNA_BRE_C"/>
    <property type="match status" value="1"/>
</dbReference>
<feature type="domain" description="Core-binding (CB)" evidence="12">
    <location>
        <begin position="31"/>
        <end position="135"/>
    </location>
</feature>